<evidence type="ECO:0000259" key="1">
    <source>
        <dbReference type="Pfam" id="PF06985"/>
    </source>
</evidence>
<dbReference type="AlphaFoldDB" id="A0A9P4QMU6"/>
<reference evidence="2" key="1">
    <citation type="journal article" date="2020" name="Stud. Mycol.">
        <title>101 Dothideomycetes genomes: a test case for predicting lifestyles and emergence of pathogens.</title>
        <authorList>
            <person name="Haridas S."/>
            <person name="Albert R."/>
            <person name="Binder M."/>
            <person name="Bloem J."/>
            <person name="Labutti K."/>
            <person name="Salamov A."/>
            <person name="Andreopoulos B."/>
            <person name="Baker S."/>
            <person name="Barry K."/>
            <person name="Bills G."/>
            <person name="Bluhm B."/>
            <person name="Cannon C."/>
            <person name="Castanera R."/>
            <person name="Culley D."/>
            <person name="Daum C."/>
            <person name="Ezra D."/>
            <person name="Gonzalez J."/>
            <person name="Henrissat B."/>
            <person name="Kuo A."/>
            <person name="Liang C."/>
            <person name="Lipzen A."/>
            <person name="Lutzoni F."/>
            <person name="Magnuson J."/>
            <person name="Mondo S."/>
            <person name="Nolan M."/>
            <person name="Ohm R."/>
            <person name="Pangilinan J."/>
            <person name="Park H.-J."/>
            <person name="Ramirez L."/>
            <person name="Alfaro M."/>
            <person name="Sun H."/>
            <person name="Tritt A."/>
            <person name="Yoshinaga Y."/>
            <person name="Zwiers L.-H."/>
            <person name="Turgeon B."/>
            <person name="Goodwin S."/>
            <person name="Spatafora J."/>
            <person name="Crous P."/>
            <person name="Grigoriev I."/>
        </authorList>
    </citation>
    <scope>NUCLEOTIDE SEQUENCE</scope>
    <source>
        <strain evidence="2">CBS 125425</strain>
    </source>
</reference>
<dbReference type="Pfam" id="PF06985">
    <property type="entry name" value="HET"/>
    <property type="match status" value="1"/>
</dbReference>
<evidence type="ECO:0000313" key="2">
    <source>
        <dbReference type="EMBL" id="KAF2727761.1"/>
    </source>
</evidence>
<name>A0A9P4QMU6_9PLEO</name>
<dbReference type="Proteomes" id="UP000799444">
    <property type="component" value="Unassembled WGS sequence"/>
</dbReference>
<dbReference type="EMBL" id="ML996314">
    <property type="protein sequence ID" value="KAF2727761.1"/>
    <property type="molecule type" value="Genomic_DNA"/>
</dbReference>
<protein>
    <recommendedName>
        <fullName evidence="1">Heterokaryon incompatibility domain-containing protein</fullName>
    </recommendedName>
</protein>
<gene>
    <name evidence="2" type="ORF">EJ04DRAFT_594023</name>
</gene>
<feature type="domain" description="Heterokaryon incompatibility" evidence="1">
    <location>
        <begin position="284"/>
        <end position="446"/>
    </location>
</feature>
<comment type="caution">
    <text evidence="2">The sequence shown here is derived from an EMBL/GenBank/DDBJ whole genome shotgun (WGS) entry which is preliminary data.</text>
</comment>
<accession>A0A9P4QMU6</accession>
<organism evidence="2 3">
    <name type="scientific">Polyplosphaeria fusca</name>
    <dbReference type="NCBI Taxonomy" id="682080"/>
    <lineage>
        <taxon>Eukaryota</taxon>
        <taxon>Fungi</taxon>
        <taxon>Dikarya</taxon>
        <taxon>Ascomycota</taxon>
        <taxon>Pezizomycotina</taxon>
        <taxon>Dothideomycetes</taxon>
        <taxon>Pleosporomycetidae</taxon>
        <taxon>Pleosporales</taxon>
        <taxon>Tetraplosphaeriaceae</taxon>
        <taxon>Polyplosphaeria</taxon>
    </lineage>
</organism>
<dbReference type="InterPro" id="IPR010730">
    <property type="entry name" value="HET"/>
</dbReference>
<dbReference type="OrthoDB" id="2157530at2759"/>
<dbReference type="InterPro" id="IPR052895">
    <property type="entry name" value="HetReg/Transcr_Mod"/>
</dbReference>
<dbReference type="PANTHER" id="PTHR24148:SF64">
    <property type="entry name" value="HETEROKARYON INCOMPATIBILITY DOMAIN-CONTAINING PROTEIN"/>
    <property type="match status" value="1"/>
</dbReference>
<keyword evidence="3" id="KW-1185">Reference proteome</keyword>
<sequence>MSTTSLPAIFPTDWSLGAIAASLPPLPYERFVEEEEDGLPHPLYLWYRLNYYFAAKNSHHDELSQLDIEQRASYQLLHDWWTAKYQDASFCLAAILEILDDVDPETMLNEADLTEESKRAFDTILSHLRLDRWPVGDIVEPAPQEDPESENQHYHERLWFLFKCEFLFESCYNPIKQAERSFANRRGARKQAAVYAYCQKLGWLALSEASPHSVQAQDLPLKYSESATQDAVFNIGTIGPVVRPCPWLDYELDDLQNLPRYLWDREKCCTIESESLDPQTKPGYIAISHTWGRWATGEKALVEGVSWLIPKNTKFDVEDLPRILKSAPGNDRYIWLDLLCIPQDGSIIGAQEIARQAKIFQGARLAVAWLNEVSSFEGLGSIVRWMSLELMLAHTQHEERLARAADAAWSEVSGKVSGLLEPREGSLQFSNLTLNPWFTSLWTLQEACLRPDMWLCAADWTFLAASQDLPVSIVGFVAILETWSKAYPGRLDVTYDPDPEKQHTIALYEITHWRFTSGMDKLLDLDQTAIVALGDRRHCEKRRAEAIMSALGVTEWYRNAMAKDEIGKRLDEILEKNLVLGKYPLDFVNELAAKNPAAFFSGFERRIIELSLVSVEPSILHGPAEGTLLPFSRHRAYFNNVNTFKTSKIHSITHESLSTWKIQANGSVKIPQACLMSSRIKGEEKIEEGTILPVLIIGYIHGDRTNTAPLPSEMRREFHPAHLEHPLWMSLHHWVVQQPNEVFALLTEYRYADSPECLQGCGIILEMIDGVLIKTWYFVFQDDLLCVDVAQSQQVDFLVS</sequence>
<proteinExistence type="predicted"/>
<dbReference type="PANTHER" id="PTHR24148">
    <property type="entry name" value="ANKYRIN REPEAT DOMAIN-CONTAINING PROTEIN 39 HOMOLOG-RELATED"/>
    <property type="match status" value="1"/>
</dbReference>
<evidence type="ECO:0000313" key="3">
    <source>
        <dbReference type="Proteomes" id="UP000799444"/>
    </source>
</evidence>